<dbReference type="PROSITE" id="PS51192">
    <property type="entry name" value="HELICASE_ATP_BIND_1"/>
    <property type="match status" value="1"/>
</dbReference>
<dbReference type="InterPro" id="IPR011545">
    <property type="entry name" value="DEAD/DEAH_box_helicase_dom"/>
</dbReference>
<dbReference type="Pfam" id="PF00271">
    <property type="entry name" value="Helicase_C"/>
    <property type="match status" value="1"/>
</dbReference>
<protein>
    <recommendedName>
        <fullName evidence="11">RNA helicase</fullName>
    </recommendedName>
</protein>
<evidence type="ECO:0000313" key="10">
    <source>
        <dbReference type="Proteomes" id="UP001489004"/>
    </source>
</evidence>
<dbReference type="InterPro" id="IPR027417">
    <property type="entry name" value="P-loop_NTPase"/>
</dbReference>
<evidence type="ECO:0000313" key="9">
    <source>
        <dbReference type="EMBL" id="KAK9823568.1"/>
    </source>
</evidence>
<feature type="domain" description="Helicase ATP-binding" evidence="6">
    <location>
        <begin position="46"/>
        <end position="217"/>
    </location>
</feature>
<dbReference type="InterPro" id="IPR050079">
    <property type="entry name" value="DEAD_box_RNA_helicase"/>
</dbReference>
<dbReference type="InterPro" id="IPR014001">
    <property type="entry name" value="Helicase_ATP-bd"/>
</dbReference>
<feature type="short sequence motif" description="Q motif" evidence="5">
    <location>
        <begin position="15"/>
        <end position="43"/>
    </location>
</feature>
<sequence length="440" mass="47306">MAARPRTADVSSEAHSFSELLLPDYLIAGLDAAGFHKPSPVQQAAIPMGRIGSDLVVQAKSGTGKTVVFGVICVENINLEVAMPQALVLAPTREIALQSAEVIHKLAAGLAGLSVGVFIGGIPVEEDQKLLRRACHIAVGTPGRICNLLEIGALKPNYLRMLVLDEADSLMSDSFRADVQWLHAVLPKRKQVMAFSATYDPQLLRQIEGMMRKPHRVMLCEETVSLVGVRQFYALVAGDGAARPADVLQAKADGLLKLFASVTFHQAVVFCNQKADAQRLADMLTAAGYPAAFISGSKSQLDRMDTISAVRGFKLRVIVSTDLVARGVDLERVNVVANLDLPPSGATYMHRVGRTGRFGTHGIAVTFVDAAELPTLHSYLRDIAGGQVEPLPDIIPEECYAYQLQSLEDQAAFQQLLQAPAWAASPASTLTTSFCPSLNR</sequence>
<dbReference type="GO" id="GO:0003724">
    <property type="term" value="F:RNA helicase activity"/>
    <property type="evidence" value="ECO:0007669"/>
    <property type="project" value="InterPro"/>
</dbReference>
<evidence type="ECO:0000259" key="6">
    <source>
        <dbReference type="PROSITE" id="PS51192"/>
    </source>
</evidence>
<keyword evidence="4" id="KW-0067">ATP-binding</keyword>
<dbReference type="AlphaFoldDB" id="A0AAW1QQ76"/>
<keyword evidence="2" id="KW-0378">Hydrolase</keyword>
<dbReference type="PANTHER" id="PTHR47959:SF1">
    <property type="entry name" value="ATP-DEPENDENT RNA HELICASE DBPA"/>
    <property type="match status" value="1"/>
</dbReference>
<dbReference type="SMART" id="SM00487">
    <property type="entry name" value="DEXDc"/>
    <property type="match status" value="1"/>
</dbReference>
<comment type="caution">
    <text evidence="9">The sequence shown here is derived from an EMBL/GenBank/DDBJ whole genome shotgun (WGS) entry which is preliminary data.</text>
</comment>
<dbReference type="GO" id="GO:0005524">
    <property type="term" value="F:ATP binding"/>
    <property type="evidence" value="ECO:0007669"/>
    <property type="project" value="UniProtKB-KW"/>
</dbReference>
<evidence type="ECO:0000256" key="2">
    <source>
        <dbReference type="ARBA" id="ARBA00022801"/>
    </source>
</evidence>
<keyword evidence="10" id="KW-1185">Reference proteome</keyword>
<name>A0AAW1QQ76_9CHLO</name>
<dbReference type="SUPFAM" id="SSF52540">
    <property type="entry name" value="P-loop containing nucleoside triphosphate hydrolases"/>
    <property type="match status" value="1"/>
</dbReference>
<evidence type="ECO:0000259" key="8">
    <source>
        <dbReference type="PROSITE" id="PS51195"/>
    </source>
</evidence>
<evidence type="ECO:0000259" key="7">
    <source>
        <dbReference type="PROSITE" id="PS51194"/>
    </source>
</evidence>
<evidence type="ECO:0000256" key="5">
    <source>
        <dbReference type="PROSITE-ProRule" id="PRU00552"/>
    </source>
</evidence>
<dbReference type="InterPro" id="IPR001650">
    <property type="entry name" value="Helicase_C-like"/>
</dbReference>
<dbReference type="EMBL" id="JALJOR010000002">
    <property type="protein sequence ID" value="KAK9823568.1"/>
    <property type="molecule type" value="Genomic_DNA"/>
</dbReference>
<proteinExistence type="predicted"/>
<evidence type="ECO:0000256" key="3">
    <source>
        <dbReference type="ARBA" id="ARBA00022806"/>
    </source>
</evidence>
<dbReference type="PROSITE" id="PS51194">
    <property type="entry name" value="HELICASE_CTER"/>
    <property type="match status" value="1"/>
</dbReference>
<keyword evidence="3" id="KW-0347">Helicase</keyword>
<dbReference type="GO" id="GO:0005829">
    <property type="term" value="C:cytosol"/>
    <property type="evidence" value="ECO:0007669"/>
    <property type="project" value="TreeGrafter"/>
</dbReference>
<dbReference type="Proteomes" id="UP001489004">
    <property type="component" value="Unassembled WGS sequence"/>
</dbReference>
<dbReference type="PROSITE" id="PS51195">
    <property type="entry name" value="Q_MOTIF"/>
    <property type="match status" value="1"/>
</dbReference>
<dbReference type="Gene3D" id="3.40.50.300">
    <property type="entry name" value="P-loop containing nucleotide triphosphate hydrolases"/>
    <property type="match status" value="2"/>
</dbReference>
<dbReference type="GO" id="GO:0003676">
    <property type="term" value="F:nucleic acid binding"/>
    <property type="evidence" value="ECO:0007669"/>
    <property type="project" value="InterPro"/>
</dbReference>
<dbReference type="Pfam" id="PF00270">
    <property type="entry name" value="DEAD"/>
    <property type="match status" value="1"/>
</dbReference>
<keyword evidence="1" id="KW-0547">Nucleotide-binding</keyword>
<feature type="domain" description="DEAD-box RNA helicase Q" evidence="8">
    <location>
        <begin position="15"/>
        <end position="43"/>
    </location>
</feature>
<gene>
    <name evidence="9" type="ORF">WJX72_003866</name>
</gene>
<feature type="domain" description="Helicase C-terminal" evidence="7">
    <location>
        <begin position="254"/>
        <end position="408"/>
    </location>
</feature>
<accession>A0AAW1QQ76</accession>
<organism evidence="9 10">
    <name type="scientific">[Myrmecia] bisecta</name>
    <dbReference type="NCBI Taxonomy" id="41462"/>
    <lineage>
        <taxon>Eukaryota</taxon>
        <taxon>Viridiplantae</taxon>
        <taxon>Chlorophyta</taxon>
        <taxon>core chlorophytes</taxon>
        <taxon>Trebouxiophyceae</taxon>
        <taxon>Trebouxiales</taxon>
        <taxon>Trebouxiaceae</taxon>
        <taxon>Myrmecia</taxon>
    </lineage>
</organism>
<dbReference type="CDD" id="cd18787">
    <property type="entry name" value="SF2_C_DEAD"/>
    <property type="match status" value="1"/>
</dbReference>
<evidence type="ECO:0000256" key="1">
    <source>
        <dbReference type="ARBA" id="ARBA00022741"/>
    </source>
</evidence>
<reference evidence="9 10" key="1">
    <citation type="journal article" date="2024" name="Nat. Commun.">
        <title>Phylogenomics reveals the evolutionary origins of lichenization in chlorophyte algae.</title>
        <authorList>
            <person name="Puginier C."/>
            <person name="Libourel C."/>
            <person name="Otte J."/>
            <person name="Skaloud P."/>
            <person name="Haon M."/>
            <person name="Grisel S."/>
            <person name="Petersen M."/>
            <person name="Berrin J.G."/>
            <person name="Delaux P.M."/>
            <person name="Dal Grande F."/>
            <person name="Keller J."/>
        </authorList>
    </citation>
    <scope>NUCLEOTIDE SEQUENCE [LARGE SCALE GENOMIC DNA]</scope>
    <source>
        <strain evidence="9 10">SAG 2043</strain>
    </source>
</reference>
<evidence type="ECO:0000256" key="4">
    <source>
        <dbReference type="ARBA" id="ARBA00022840"/>
    </source>
</evidence>
<dbReference type="GO" id="GO:0016787">
    <property type="term" value="F:hydrolase activity"/>
    <property type="evidence" value="ECO:0007669"/>
    <property type="project" value="UniProtKB-KW"/>
</dbReference>
<dbReference type="SMART" id="SM00490">
    <property type="entry name" value="HELICc"/>
    <property type="match status" value="1"/>
</dbReference>
<dbReference type="PANTHER" id="PTHR47959">
    <property type="entry name" value="ATP-DEPENDENT RNA HELICASE RHLE-RELATED"/>
    <property type="match status" value="1"/>
</dbReference>
<evidence type="ECO:0008006" key="11">
    <source>
        <dbReference type="Google" id="ProtNLM"/>
    </source>
</evidence>
<dbReference type="InterPro" id="IPR014014">
    <property type="entry name" value="RNA_helicase_DEAD_Q_motif"/>
</dbReference>